<sequence>MSRETKSKVSKVEQPTIEFIERWKTADGVKDYSTQSYRRTIADLVDNYLTDLDEVAETLLASDEASGSLRFLTMCCEFLSENVNIFIQTSPESTHKSNQPSEEEIQSYGKIFIGQFYFQ</sequence>
<proteinExistence type="predicted"/>
<dbReference type="Proteomes" id="UP000076420">
    <property type="component" value="Unassembled WGS sequence"/>
</dbReference>
<dbReference type="AlphaFoldDB" id="A0A2C9M7U4"/>
<reference evidence="1" key="1">
    <citation type="submission" date="2020-05" db="UniProtKB">
        <authorList>
            <consortium name="EnsemblMetazoa"/>
        </authorList>
    </citation>
    <scope>IDENTIFICATION</scope>
    <source>
        <strain evidence="1">BB02</strain>
    </source>
</reference>
<dbReference type="VEuPathDB" id="VectorBase:BGLB039541"/>
<dbReference type="VEuPathDB" id="VectorBase:BGLAX_051374"/>
<evidence type="ECO:0000313" key="2">
    <source>
        <dbReference type="Proteomes" id="UP000076420"/>
    </source>
</evidence>
<dbReference type="EnsemblMetazoa" id="BGLB039541-RA">
    <property type="protein sequence ID" value="BGLB039541-PA"/>
    <property type="gene ID" value="BGLB039541"/>
</dbReference>
<accession>A0A2C9M7U4</accession>
<organism evidence="1 2">
    <name type="scientific">Biomphalaria glabrata</name>
    <name type="common">Bloodfluke planorb</name>
    <name type="synonym">Freshwater snail</name>
    <dbReference type="NCBI Taxonomy" id="6526"/>
    <lineage>
        <taxon>Eukaryota</taxon>
        <taxon>Metazoa</taxon>
        <taxon>Spiralia</taxon>
        <taxon>Lophotrochozoa</taxon>
        <taxon>Mollusca</taxon>
        <taxon>Gastropoda</taxon>
        <taxon>Heterobranchia</taxon>
        <taxon>Euthyneura</taxon>
        <taxon>Panpulmonata</taxon>
        <taxon>Hygrophila</taxon>
        <taxon>Lymnaeoidea</taxon>
        <taxon>Planorbidae</taxon>
        <taxon>Biomphalaria</taxon>
    </lineage>
</organism>
<gene>
    <name evidence="1" type="primary">106079459</name>
</gene>
<dbReference type="KEGG" id="bgt:106079459"/>
<evidence type="ECO:0000313" key="1">
    <source>
        <dbReference type="EnsemblMetazoa" id="BGLB039541-PA"/>
    </source>
</evidence>
<name>A0A2C9M7U4_BIOGL</name>
<protein>
    <submittedName>
        <fullName evidence="1">Uncharacterized protein</fullName>
    </submittedName>
</protein>